<dbReference type="Gene3D" id="3.30.70.2450">
    <property type="match status" value="1"/>
</dbReference>
<dbReference type="PANTHER" id="PTHR43004:SF19">
    <property type="entry name" value="BINDING MONOOXYGENASE, PUTATIVE (JCVI)-RELATED"/>
    <property type="match status" value="1"/>
</dbReference>
<keyword evidence="4" id="KW-0560">Oxidoreductase</keyword>
<evidence type="ECO:0000256" key="6">
    <source>
        <dbReference type="SAM" id="MobiDB-lite"/>
    </source>
</evidence>
<organism evidence="8 9">
    <name type="scientific">Suillus placidus</name>
    <dbReference type="NCBI Taxonomy" id="48579"/>
    <lineage>
        <taxon>Eukaryota</taxon>
        <taxon>Fungi</taxon>
        <taxon>Dikarya</taxon>
        <taxon>Basidiomycota</taxon>
        <taxon>Agaricomycotina</taxon>
        <taxon>Agaricomycetes</taxon>
        <taxon>Agaricomycetidae</taxon>
        <taxon>Boletales</taxon>
        <taxon>Suillineae</taxon>
        <taxon>Suillaceae</taxon>
        <taxon>Suillus</taxon>
    </lineage>
</organism>
<protein>
    <submittedName>
        <fullName evidence="8">FAD binding domain-containing protein</fullName>
    </submittedName>
</protein>
<evidence type="ECO:0000256" key="2">
    <source>
        <dbReference type="ARBA" id="ARBA00022630"/>
    </source>
</evidence>
<evidence type="ECO:0000256" key="1">
    <source>
        <dbReference type="ARBA" id="ARBA00001974"/>
    </source>
</evidence>
<proteinExistence type="predicted"/>
<dbReference type="SUPFAM" id="SSF51905">
    <property type="entry name" value="FAD/NAD(P)-binding domain"/>
    <property type="match status" value="1"/>
</dbReference>
<feature type="compositionally biased region" description="Polar residues" evidence="6">
    <location>
        <begin position="244"/>
        <end position="262"/>
    </location>
</feature>
<feature type="region of interest" description="Disordered" evidence="6">
    <location>
        <begin position="1"/>
        <end position="59"/>
    </location>
</feature>
<sequence length="854" mass="95153">MSQLPSTPRAGPSNTSGDKSNTSPLPIPPLARSQSHHSTASKISKPISRTSSQPPTSREVIQLLADAESAVRDLRADVSLLNSQLAFEQDRADNAELKAKEASLRFKEANDARIGSQSEIVRLTEELRLYKDALEQVQKEIFCVQGVMKDVEDRRRDAEERAAKSRTRLRKLMEEKMIEVAREEGRKQGLQEGLEMGNDMGYVHGCTKGYAQGRVTADRVLDRYFSAPSDDDEGSDSRGDFGDAQNTLRFRQEPISRTSSEQSRPHTPTRPRAQPQPQPQPRPQPQPHQHQHQHQHQKPQQRPPQTSSARSTMFSPADALHDIPPDTWIPEADSSLIIRLPPPHEFQRSRLRIIDKDPNPRIGQRGPGIWPRSLELFNFLNVPEVNHLGKPAPVIRSYKPGTLEPLGESSMVPFMEPAPTVPFQVPKMIGQQLLDVILRRHLEKFSCSVEMGTELRSFEQSNEGVTAVLAKNGALETFDAKWVIGADGAKGVVRQQLGLTFLGETRDDVRMVMGDIRLTGVDLDRAYWHRFGNFKRDTSLRPTDEMGEDGWQFVIFGDDADLTKVAQSEELIFEIIASLIPTEVTFNKLVWVSEFSEGRGFVMGDAAHVHSPTGGIQDAFNLCWKLALIEKGLADKSFLETYNAERMPVISEMLERTTTILNQAVKTENMTVRRSPILFMLGVNYRFSNIVLDEFATPGKPINAYGVLDERNLEAGDRAPDAPNMLQVGGGESGVKTLFGLYRPWYHTVLVFAPSQADATPILGALEAYDTSIVQSAVVLPSSASATSVASPADPVLVDQEGHAYSSCDNSIRGRADLVAYIRTNRFKFCMRGLFQLRVELRVSVVQGGMRVDY</sequence>
<feature type="compositionally biased region" description="Polar residues" evidence="6">
    <location>
        <begin position="32"/>
        <end position="56"/>
    </location>
</feature>
<dbReference type="PRINTS" id="PR00420">
    <property type="entry name" value="RNGMNOXGNASE"/>
</dbReference>
<dbReference type="AlphaFoldDB" id="A0A9P7CXS3"/>
<evidence type="ECO:0000259" key="7">
    <source>
        <dbReference type="Pfam" id="PF01494"/>
    </source>
</evidence>
<feature type="compositionally biased region" description="Polar residues" evidence="6">
    <location>
        <begin position="1"/>
        <end position="24"/>
    </location>
</feature>
<keyword evidence="5" id="KW-0175">Coiled coil</keyword>
<feature type="coiled-coil region" evidence="5">
    <location>
        <begin position="64"/>
        <end position="175"/>
    </location>
</feature>
<evidence type="ECO:0000256" key="5">
    <source>
        <dbReference type="SAM" id="Coils"/>
    </source>
</evidence>
<dbReference type="InterPro" id="IPR050641">
    <property type="entry name" value="RIFMO-like"/>
</dbReference>
<dbReference type="GO" id="GO:0071949">
    <property type="term" value="F:FAD binding"/>
    <property type="evidence" value="ECO:0007669"/>
    <property type="project" value="InterPro"/>
</dbReference>
<reference evidence="8" key="1">
    <citation type="journal article" date="2020" name="New Phytol.">
        <title>Comparative genomics reveals dynamic genome evolution in host specialist ectomycorrhizal fungi.</title>
        <authorList>
            <person name="Lofgren L.A."/>
            <person name="Nguyen N.H."/>
            <person name="Vilgalys R."/>
            <person name="Ruytinx J."/>
            <person name="Liao H.L."/>
            <person name="Branco S."/>
            <person name="Kuo A."/>
            <person name="LaButti K."/>
            <person name="Lipzen A."/>
            <person name="Andreopoulos W."/>
            <person name="Pangilinan J."/>
            <person name="Riley R."/>
            <person name="Hundley H."/>
            <person name="Na H."/>
            <person name="Barry K."/>
            <person name="Grigoriev I.V."/>
            <person name="Stajich J.E."/>
            <person name="Kennedy P.G."/>
        </authorList>
    </citation>
    <scope>NUCLEOTIDE SEQUENCE</scope>
    <source>
        <strain evidence="8">DOB743</strain>
    </source>
</reference>
<dbReference type="GO" id="GO:0016709">
    <property type="term" value="F:oxidoreductase activity, acting on paired donors, with incorporation or reduction of molecular oxygen, NAD(P)H as one donor, and incorporation of one atom of oxygen"/>
    <property type="evidence" value="ECO:0007669"/>
    <property type="project" value="UniProtKB-ARBA"/>
</dbReference>
<comment type="cofactor">
    <cofactor evidence="1">
        <name>FAD</name>
        <dbReference type="ChEBI" id="CHEBI:57692"/>
    </cofactor>
</comment>
<comment type="caution">
    <text evidence="8">The sequence shown here is derived from an EMBL/GenBank/DDBJ whole genome shotgun (WGS) entry which is preliminary data.</text>
</comment>
<dbReference type="OrthoDB" id="2690153at2759"/>
<dbReference type="Pfam" id="PF01494">
    <property type="entry name" value="FAD_binding_3"/>
    <property type="match status" value="1"/>
</dbReference>
<dbReference type="InterPro" id="IPR036188">
    <property type="entry name" value="FAD/NAD-bd_sf"/>
</dbReference>
<keyword evidence="3" id="KW-0274">FAD</keyword>
<dbReference type="EMBL" id="JABBWD010000069">
    <property type="protein sequence ID" value="KAG1769918.1"/>
    <property type="molecule type" value="Genomic_DNA"/>
</dbReference>
<evidence type="ECO:0000313" key="8">
    <source>
        <dbReference type="EMBL" id="KAG1769918.1"/>
    </source>
</evidence>
<evidence type="ECO:0000256" key="3">
    <source>
        <dbReference type="ARBA" id="ARBA00022827"/>
    </source>
</evidence>
<gene>
    <name evidence="8" type="ORF">EV702DRAFT_1202698</name>
</gene>
<evidence type="ECO:0000256" key="4">
    <source>
        <dbReference type="ARBA" id="ARBA00023002"/>
    </source>
</evidence>
<accession>A0A9P7CXS3</accession>
<evidence type="ECO:0000313" key="9">
    <source>
        <dbReference type="Proteomes" id="UP000714275"/>
    </source>
</evidence>
<feature type="compositionally biased region" description="Pro residues" evidence="6">
    <location>
        <begin position="274"/>
        <end position="286"/>
    </location>
</feature>
<feature type="region of interest" description="Disordered" evidence="6">
    <location>
        <begin position="225"/>
        <end position="325"/>
    </location>
</feature>
<keyword evidence="2" id="KW-0285">Flavoprotein</keyword>
<dbReference type="InterPro" id="IPR002938">
    <property type="entry name" value="FAD-bd"/>
</dbReference>
<keyword evidence="9" id="KW-1185">Reference proteome</keyword>
<feature type="domain" description="FAD-binding" evidence="7">
    <location>
        <begin position="351"/>
        <end position="656"/>
    </location>
</feature>
<dbReference type="Gene3D" id="3.50.50.60">
    <property type="entry name" value="FAD/NAD(P)-binding domain"/>
    <property type="match status" value="1"/>
</dbReference>
<name>A0A9P7CXS3_9AGAM</name>
<feature type="compositionally biased region" description="Basic residues" evidence="6">
    <location>
        <begin position="289"/>
        <end position="299"/>
    </location>
</feature>
<dbReference type="PANTHER" id="PTHR43004">
    <property type="entry name" value="TRK SYSTEM POTASSIUM UPTAKE PROTEIN"/>
    <property type="match status" value="1"/>
</dbReference>
<dbReference type="Proteomes" id="UP000714275">
    <property type="component" value="Unassembled WGS sequence"/>
</dbReference>